<sequence length="108" mass="12140">MDNLSMTSLEFLQYMGRNTNLILGFVSLWEGFIQLLDVFTSSVGISPNKLNTSLIIETDSESYFKSSMHSPPILDLLKGAKKGVSSFFFFWTSFLPNTLKPICSLTKD</sequence>
<dbReference type="EMBL" id="MF768985">
    <property type="protein sequence ID" value="ATU83613.1"/>
    <property type="molecule type" value="Genomic_DNA"/>
</dbReference>
<reference evidence="1" key="1">
    <citation type="journal article" date="2018" name="Aquaculture">
        <title>Complete genome sequence of a white spot syndrome virus associated with a disease incursion in Australia.</title>
        <authorList>
            <person name="Oakey J."/>
            <person name="Smith C.S."/>
        </authorList>
    </citation>
    <scope>NUCLEOTIDE SEQUENCE [LARGE SCALE GENOMIC DNA]</scope>
    <source>
        <strain evidence="1">WSSV-AU</strain>
    </source>
</reference>
<proteinExistence type="predicted"/>
<organism evidence="1">
    <name type="scientific">White spot syndrome virus</name>
    <dbReference type="NCBI Taxonomy" id="342409"/>
    <lineage>
        <taxon>Viruses</taxon>
        <taxon>Viruses incertae sedis</taxon>
        <taxon>Naldaviricetes</taxon>
        <taxon>Nimaviridae</taxon>
        <taxon>Whispovirus</taxon>
    </lineage>
</organism>
<protein>
    <submittedName>
        <fullName evidence="1">ORF193</fullName>
    </submittedName>
</protein>
<dbReference type="Proteomes" id="UP000267516">
    <property type="component" value="Segment"/>
</dbReference>
<name>A0A2D3I5F6_9VIRU</name>
<evidence type="ECO:0000313" key="1">
    <source>
        <dbReference type="EMBL" id="ATU83613.1"/>
    </source>
</evidence>
<accession>A0A2D3I5F6</accession>